<dbReference type="PROSITE" id="PS50893">
    <property type="entry name" value="ABC_TRANSPORTER_2"/>
    <property type="match status" value="1"/>
</dbReference>
<dbReference type="Gene3D" id="1.20.1560.10">
    <property type="entry name" value="ABC transporter type 1, transmembrane domain"/>
    <property type="match status" value="1"/>
</dbReference>
<dbReference type="GO" id="GO:0015421">
    <property type="term" value="F:ABC-type oligopeptide transporter activity"/>
    <property type="evidence" value="ECO:0007669"/>
    <property type="project" value="TreeGrafter"/>
</dbReference>
<dbReference type="AlphaFoldDB" id="A0A5N6S316"/>
<evidence type="ECO:0000256" key="5">
    <source>
        <dbReference type="ARBA" id="ARBA00022741"/>
    </source>
</evidence>
<feature type="transmembrane region" description="Helical" evidence="13">
    <location>
        <begin position="208"/>
        <end position="225"/>
    </location>
</feature>
<feature type="transmembrane region" description="Helical" evidence="13">
    <location>
        <begin position="300"/>
        <end position="330"/>
    </location>
</feature>
<feature type="transmembrane region" description="Helical" evidence="13">
    <location>
        <begin position="185"/>
        <end position="202"/>
    </location>
</feature>
<feature type="transmembrane region" description="Helical" evidence="13">
    <location>
        <begin position="103"/>
        <end position="120"/>
    </location>
</feature>
<dbReference type="CDD" id="cd18547">
    <property type="entry name" value="ABC_6TM_Tm288_like"/>
    <property type="match status" value="1"/>
</dbReference>
<dbReference type="GO" id="GO:0005886">
    <property type="term" value="C:plasma membrane"/>
    <property type="evidence" value="ECO:0007669"/>
    <property type="project" value="UniProtKB-SubCell"/>
</dbReference>
<keyword evidence="8 13" id="KW-0472">Membrane</keyword>
<dbReference type="FunFam" id="3.40.50.300:FF:000287">
    <property type="entry name" value="Multidrug ABC transporter ATP-binding protein"/>
    <property type="match status" value="1"/>
</dbReference>
<evidence type="ECO:0000256" key="10">
    <source>
        <dbReference type="ARBA" id="ARBA00061644"/>
    </source>
</evidence>
<evidence type="ECO:0000256" key="3">
    <source>
        <dbReference type="ARBA" id="ARBA00022475"/>
    </source>
</evidence>
<evidence type="ECO:0000256" key="8">
    <source>
        <dbReference type="ARBA" id="ARBA00023136"/>
    </source>
</evidence>
<name>A0A5N6S316_9BIFI</name>
<feature type="region of interest" description="Disordered" evidence="12">
    <location>
        <begin position="1"/>
        <end position="34"/>
    </location>
</feature>
<comment type="similarity">
    <text evidence="10">Belongs to the ABC transporter superfamily. Lipid exporter (TC 3.A.1.106) family.</text>
</comment>
<dbReference type="PANTHER" id="PTHR43394:SF1">
    <property type="entry name" value="ATP-BINDING CASSETTE SUB-FAMILY B MEMBER 10, MITOCHONDRIAL"/>
    <property type="match status" value="1"/>
</dbReference>
<feature type="compositionally biased region" description="Low complexity" evidence="12">
    <location>
        <begin position="1"/>
        <end position="28"/>
    </location>
</feature>
<dbReference type="SUPFAM" id="SSF52540">
    <property type="entry name" value="P-loop containing nucleoside triphosphate hydrolases"/>
    <property type="match status" value="1"/>
</dbReference>
<dbReference type="InterPro" id="IPR011527">
    <property type="entry name" value="ABC1_TM_dom"/>
</dbReference>
<dbReference type="InterPro" id="IPR027417">
    <property type="entry name" value="P-loop_NTPase"/>
</dbReference>
<dbReference type="InterPro" id="IPR003593">
    <property type="entry name" value="AAA+_ATPase"/>
</dbReference>
<evidence type="ECO:0000313" key="16">
    <source>
        <dbReference type="EMBL" id="KAE8128810.1"/>
    </source>
</evidence>
<keyword evidence="3" id="KW-1003">Cell membrane</keyword>
<keyword evidence="6 16" id="KW-0067">ATP-binding</keyword>
<feature type="domain" description="ABC transporter" evidence="14">
    <location>
        <begin position="383"/>
        <end position="617"/>
    </location>
</feature>
<evidence type="ECO:0000259" key="14">
    <source>
        <dbReference type="PROSITE" id="PS50893"/>
    </source>
</evidence>
<evidence type="ECO:0000256" key="2">
    <source>
        <dbReference type="ARBA" id="ARBA00022448"/>
    </source>
</evidence>
<feature type="domain" description="ABC transmembrane type-1" evidence="15">
    <location>
        <begin position="72"/>
        <end position="349"/>
    </location>
</feature>
<dbReference type="PROSITE" id="PS50929">
    <property type="entry name" value="ABC_TM1F"/>
    <property type="match status" value="1"/>
</dbReference>
<dbReference type="PANTHER" id="PTHR43394">
    <property type="entry name" value="ATP-DEPENDENT PERMEASE MDL1, MITOCHONDRIAL"/>
    <property type="match status" value="1"/>
</dbReference>
<dbReference type="EMBL" id="QDAG01000004">
    <property type="protein sequence ID" value="KAE8128810.1"/>
    <property type="molecule type" value="Genomic_DNA"/>
</dbReference>
<proteinExistence type="inferred from homology"/>
<evidence type="ECO:0000256" key="7">
    <source>
        <dbReference type="ARBA" id="ARBA00022989"/>
    </source>
</evidence>
<evidence type="ECO:0000256" key="6">
    <source>
        <dbReference type="ARBA" id="ARBA00022840"/>
    </source>
</evidence>
<sequence>MSENQTPASPASNPASTASTASQPAPNTIGGPQFGGGLAKRGAAVVKPKNMRGTLRRLFDMTAGQRRELIPVFALSGLGAGSAVLSPLLVGLVISTIATGDPITTILMVLAAVYLVDWLVNFSQQYLMAAAGQHIVLHLRVSLFHALEALPLRFFDRHQHGELMSRLTNDVDNISETISDSFADLMVYVFTILGTLACMIWLSVPLTLVSLVPVALVFILAKVITTRTRPLYAKQQQVLGRLDGQVEESVSGLSMVKAYGRERAMIEEFEQANDELCETGTKAQTLSGFLMPLSNAINNFGFLMVAVVSGLMAVHGQADVGVITSFLLYVRQFSRPFTDIANIYNTLQTAVAGAERMFEIMDEPTEPADAPNAIPASNPRGHIVFDHVTFGYDEAHEVIHDISLDIPAGARVAFVGQTGSGKTTMVNLLARFYDVSGGRILLDGHDLRNYKLADLRRAFGTVLQDPSLFESTVAANIAYGKPDATREEIQAAARAAGADGFIGRLEHGYDTVLEGSGAALSQGERQLLTIARALLADAPIAILDEATSSVDTVTEQSIRRAMMRMTAGRTSIVIAHRLSTIRDSDLIVVIDHGHILEQGSHAELMARHGTYARMVADQSV</sequence>
<keyword evidence="5" id="KW-0547">Nucleotide-binding</keyword>
<dbReference type="FunFam" id="1.20.1560.10:FF:000011">
    <property type="entry name" value="Multidrug ABC transporter ATP-binding protein"/>
    <property type="match status" value="1"/>
</dbReference>
<evidence type="ECO:0000256" key="12">
    <source>
        <dbReference type="SAM" id="MobiDB-lite"/>
    </source>
</evidence>
<dbReference type="InterPro" id="IPR017871">
    <property type="entry name" value="ABC_transporter-like_CS"/>
</dbReference>
<evidence type="ECO:0000256" key="1">
    <source>
        <dbReference type="ARBA" id="ARBA00004651"/>
    </source>
</evidence>
<evidence type="ECO:0000256" key="4">
    <source>
        <dbReference type="ARBA" id="ARBA00022692"/>
    </source>
</evidence>
<dbReference type="InterPro" id="IPR039421">
    <property type="entry name" value="Type_1_exporter"/>
</dbReference>
<keyword evidence="4 13" id="KW-0812">Transmembrane</keyword>
<dbReference type="SMART" id="SM00382">
    <property type="entry name" value="AAA"/>
    <property type="match status" value="1"/>
</dbReference>
<dbReference type="GeneID" id="78127042"/>
<reference evidence="16 17" key="1">
    <citation type="submission" date="2018-04" db="EMBL/GenBank/DDBJ databases">
        <authorList>
            <person name="Eckel V.P."/>
            <person name="Vogel R.F."/>
        </authorList>
    </citation>
    <scope>NUCLEOTIDE SEQUENCE [LARGE SCALE GENOMIC DNA]</scope>
    <source>
        <strain evidence="17">TMW 2.1764</strain>
    </source>
</reference>
<dbReference type="SUPFAM" id="SSF90123">
    <property type="entry name" value="ABC transporter transmembrane region"/>
    <property type="match status" value="1"/>
</dbReference>
<dbReference type="RefSeq" id="WP_152580602.1">
    <property type="nucleotide sequence ID" value="NZ_QDAG01000004.1"/>
</dbReference>
<keyword evidence="7 13" id="KW-1133">Transmembrane helix</keyword>
<dbReference type="PROSITE" id="PS00211">
    <property type="entry name" value="ABC_TRANSPORTER_1"/>
    <property type="match status" value="1"/>
</dbReference>
<keyword evidence="2" id="KW-0813">Transport</keyword>
<comment type="subcellular location">
    <subcellularLocation>
        <location evidence="1">Cell membrane</location>
        <topology evidence="1">Multi-pass membrane protein</topology>
    </subcellularLocation>
</comment>
<evidence type="ECO:0000256" key="13">
    <source>
        <dbReference type="SAM" id="Phobius"/>
    </source>
</evidence>
<evidence type="ECO:0000259" key="15">
    <source>
        <dbReference type="PROSITE" id="PS50929"/>
    </source>
</evidence>
<evidence type="ECO:0000256" key="9">
    <source>
        <dbReference type="ARBA" id="ARBA00055053"/>
    </source>
</evidence>
<organism evidence="16 17">
    <name type="scientific">Bifidobacterium tibiigranuli</name>
    <dbReference type="NCBI Taxonomy" id="2172043"/>
    <lineage>
        <taxon>Bacteria</taxon>
        <taxon>Bacillati</taxon>
        <taxon>Actinomycetota</taxon>
        <taxon>Actinomycetes</taxon>
        <taxon>Bifidobacteriales</taxon>
        <taxon>Bifidobacteriaceae</taxon>
        <taxon>Bifidobacterium</taxon>
    </lineage>
</organism>
<comment type="function">
    <text evidence="9">ABC transporter involved in fatty acid import. Transmembrane domains (TMD) form a pore in the membrane and the ATP-binding domain (NBD) is responsible for energy generation.</text>
</comment>
<dbReference type="InterPro" id="IPR036640">
    <property type="entry name" value="ABC1_TM_sf"/>
</dbReference>
<gene>
    <name evidence="16" type="ORF">DDE84_05015</name>
</gene>
<dbReference type="Pfam" id="PF00664">
    <property type="entry name" value="ABC_membrane"/>
    <property type="match status" value="1"/>
</dbReference>
<dbReference type="InterPro" id="IPR003439">
    <property type="entry name" value="ABC_transporter-like_ATP-bd"/>
</dbReference>
<evidence type="ECO:0000313" key="17">
    <source>
        <dbReference type="Proteomes" id="UP000325415"/>
    </source>
</evidence>
<protein>
    <recommendedName>
        <fullName evidence="11">Fatty acid ABC transporter ATP-binding/permease protein</fullName>
    </recommendedName>
</protein>
<dbReference type="Proteomes" id="UP000325415">
    <property type="component" value="Unassembled WGS sequence"/>
</dbReference>
<comment type="caution">
    <text evidence="16">The sequence shown here is derived from an EMBL/GenBank/DDBJ whole genome shotgun (WGS) entry which is preliminary data.</text>
</comment>
<dbReference type="OrthoDB" id="9806127at2"/>
<dbReference type="GO" id="GO:0016887">
    <property type="term" value="F:ATP hydrolysis activity"/>
    <property type="evidence" value="ECO:0007669"/>
    <property type="project" value="InterPro"/>
</dbReference>
<feature type="transmembrane region" description="Helical" evidence="13">
    <location>
        <begin position="69"/>
        <end position="97"/>
    </location>
</feature>
<keyword evidence="17" id="KW-1185">Reference proteome</keyword>
<dbReference type="Gene3D" id="3.40.50.300">
    <property type="entry name" value="P-loop containing nucleotide triphosphate hydrolases"/>
    <property type="match status" value="1"/>
</dbReference>
<dbReference type="GO" id="GO:0005524">
    <property type="term" value="F:ATP binding"/>
    <property type="evidence" value="ECO:0007669"/>
    <property type="project" value="UniProtKB-KW"/>
</dbReference>
<accession>A0A5N6S316</accession>
<evidence type="ECO:0000256" key="11">
    <source>
        <dbReference type="ARBA" id="ARBA00071747"/>
    </source>
</evidence>
<dbReference type="Pfam" id="PF00005">
    <property type="entry name" value="ABC_tran"/>
    <property type="match status" value="1"/>
</dbReference>